<dbReference type="SUPFAM" id="SSF53474">
    <property type="entry name" value="alpha/beta-Hydrolases"/>
    <property type="match status" value="1"/>
</dbReference>
<accession>A0A917XP36</accession>
<organism evidence="3 4">
    <name type="scientific">Streptomyces fuscichromogenes</name>
    <dbReference type="NCBI Taxonomy" id="1324013"/>
    <lineage>
        <taxon>Bacteria</taxon>
        <taxon>Bacillati</taxon>
        <taxon>Actinomycetota</taxon>
        <taxon>Actinomycetes</taxon>
        <taxon>Kitasatosporales</taxon>
        <taxon>Streptomycetaceae</taxon>
        <taxon>Streptomyces</taxon>
    </lineage>
</organism>
<evidence type="ECO:0000259" key="2">
    <source>
        <dbReference type="Pfam" id="PF00975"/>
    </source>
</evidence>
<dbReference type="Proteomes" id="UP000653411">
    <property type="component" value="Unassembled WGS sequence"/>
</dbReference>
<dbReference type="InterPro" id="IPR012223">
    <property type="entry name" value="TEII"/>
</dbReference>
<gene>
    <name evidence="3" type="ORF">GCM10011578_091740</name>
</gene>
<name>A0A917XP36_9ACTN</name>
<dbReference type="PANTHER" id="PTHR11487">
    <property type="entry name" value="THIOESTERASE"/>
    <property type="match status" value="1"/>
</dbReference>
<dbReference type="GO" id="GO:0008610">
    <property type="term" value="P:lipid biosynthetic process"/>
    <property type="evidence" value="ECO:0007669"/>
    <property type="project" value="TreeGrafter"/>
</dbReference>
<evidence type="ECO:0000256" key="1">
    <source>
        <dbReference type="ARBA" id="ARBA00007169"/>
    </source>
</evidence>
<dbReference type="AlphaFoldDB" id="A0A917XP36"/>
<dbReference type="PANTHER" id="PTHR11487:SF0">
    <property type="entry name" value="S-ACYL FATTY ACID SYNTHASE THIOESTERASE, MEDIUM CHAIN"/>
    <property type="match status" value="1"/>
</dbReference>
<comment type="caution">
    <text evidence="3">The sequence shown here is derived from an EMBL/GenBank/DDBJ whole genome shotgun (WGS) entry which is preliminary data.</text>
</comment>
<proteinExistence type="inferred from homology"/>
<feature type="domain" description="Thioesterase" evidence="2">
    <location>
        <begin position="5"/>
        <end position="222"/>
    </location>
</feature>
<dbReference type="Gene3D" id="3.40.50.1820">
    <property type="entry name" value="alpha/beta hydrolase"/>
    <property type="match status" value="1"/>
</dbReference>
<dbReference type="Pfam" id="PF00975">
    <property type="entry name" value="Thioesterase"/>
    <property type="match status" value="1"/>
</dbReference>
<dbReference type="EMBL" id="BMML01000036">
    <property type="protein sequence ID" value="GGN42446.1"/>
    <property type="molecule type" value="Genomic_DNA"/>
</dbReference>
<evidence type="ECO:0000313" key="3">
    <source>
        <dbReference type="EMBL" id="GGN42446.1"/>
    </source>
</evidence>
<reference evidence="3" key="1">
    <citation type="journal article" date="2014" name="Int. J. Syst. Evol. Microbiol.">
        <title>Complete genome sequence of Corynebacterium casei LMG S-19264T (=DSM 44701T), isolated from a smear-ripened cheese.</title>
        <authorList>
            <consortium name="US DOE Joint Genome Institute (JGI-PGF)"/>
            <person name="Walter F."/>
            <person name="Albersmeier A."/>
            <person name="Kalinowski J."/>
            <person name="Ruckert C."/>
        </authorList>
    </citation>
    <scope>NUCLEOTIDE SEQUENCE</scope>
    <source>
        <strain evidence="3">CGMCC 4.7110</strain>
    </source>
</reference>
<dbReference type="RefSeq" id="WP_189268896.1">
    <property type="nucleotide sequence ID" value="NZ_BMML01000036.1"/>
</dbReference>
<comment type="similarity">
    <text evidence="1">Belongs to the thioesterase family.</text>
</comment>
<keyword evidence="4" id="KW-1185">Reference proteome</keyword>
<reference evidence="3" key="2">
    <citation type="submission" date="2020-09" db="EMBL/GenBank/DDBJ databases">
        <authorList>
            <person name="Sun Q."/>
            <person name="Zhou Y."/>
        </authorList>
    </citation>
    <scope>NUCLEOTIDE SEQUENCE</scope>
    <source>
        <strain evidence="3">CGMCC 4.7110</strain>
    </source>
</reference>
<protein>
    <submittedName>
        <fullName evidence="3">Thioesterase</fullName>
    </submittedName>
</protein>
<evidence type="ECO:0000313" key="4">
    <source>
        <dbReference type="Proteomes" id="UP000653411"/>
    </source>
</evidence>
<sequence length="236" mass="24940">MKPIRLVCLPFAGAGASFFREWTPLLPEGMDILPVQLPGREERFAEPLLTDVESAADEAAAQVTDGLEGAAQVVVFGHSLGAVLAFELARRLADTGTPLCGLFVSGSPGPWSGRAQRATGLDDDAFLASIRGFAGYTHPALEIPEMRELLLPLLRADVEMHENYRPRSAEPLTVPVTSVRGRDDELVTAAQAAGWAEATRGGFTTAELDGGHMYLTTEAAGLLARIGEAAGTAASR</sequence>
<dbReference type="InterPro" id="IPR001031">
    <property type="entry name" value="Thioesterase"/>
</dbReference>
<dbReference type="InterPro" id="IPR029058">
    <property type="entry name" value="AB_hydrolase_fold"/>
</dbReference>